<proteinExistence type="predicted"/>
<dbReference type="InterPro" id="IPR004960">
    <property type="entry name" value="LipA_acyltrans"/>
</dbReference>
<name>A0A3B0YXB9_9ZZZZ</name>
<evidence type="ECO:0000256" key="3">
    <source>
        <dbReference type="ARBA" id="ARBA00022519"/>
    </source>
</evidence>
<dbReference type="GO" id="GO:1901137">
    <property type="term" value="P:carbohydrate derivative biosynthetic process"/>
    <property type="evidence" value="ECO:0007669"/>
    <property type="project" value="UniProtKB-ARBA"/>
</dbReference>
<sequence length="308" mass="35404">MGRILFRKLSPRLHRLRTLGRYAEGMFLYLFWLVMRLLSPEYASAGGRILIRRLGPKTHKHRQVKNNIKLAFPELNDEQYESLARDIWGNFGAVMAEYPHLKAITTGGSPPFIDKVIDRDAREILESKRPAIYVSAHIGNWELVGSTVTSMGVPFSVLYSPQPNPVLERMIQEQRNLPGYRLIAKTNGIRQLVREIRSGRSIGMLSDQRVDSGKTVPFFGHDARTTTSPASLAMKLNCPLIPVQIERTGNARFRAIFHKPLLYGNETDRQRDPLQVTAEINRLFEHWIRHRPGQWACIKRRWKMVTPS</sequence>
<dbReference type="Pfam" id="PF03279">
    <property type="entry name" value="Lip_A_acyltrans"/>
    <property type="match status" value="1"/>
</dbReference>
<evidence type="ECO:0000256" key="6">
    <source>
        <dbReference type="ARBA" id="ARBA00023315"/>
    </source>
</evidence>
<dbReference type="PANTHER" id="PTHR30606">
    <property type="entry name" value="LIPID A BIOSYNTHESIS LAUROYL ACYLTRANSFERASE"/>
    <property type="match status" value="1"/>
</dbReference>
<evidence type="ECO:0000256" key="4">
    <source>
        <dbReference type="ARBA" id="ARBA00022679"/>
    </source>
</evidence>
<reference evidence="7" key="1">
    <citation type="submission" date="2018-06" db="EMBL/GenBank/DDBJ databases">
        <authorList>
            <person name="Zhirakovskaya E."/>
        </authorList>
    </citation>
    <scope>NUCLEOTIDE SEQUENCE</scope>
</reference>
<comment type="subcellular location">
    <subcellularLocation>
        <location evidence="1">Cell inner membrane</location>
    </subcellularLocation>
</comment>
<keyword evidence="3" id="KW-0997">Cell inner membrane</keyword>
<keyword evidence="6" id="KW-0012">Acyltransferase</keyword>
<evidence type="ECO:0000313" key="7">
    <source>
        <dbReference type="EMBL" id="VAW78829.1"/>
    </source>
</evidence>
<gene>
    <name evidence="7" type="ORF">MNBD_GAMMA15-1309</name>
</gene>
<keyword evidence="5" id="KW-0472">Membrane</keyword>
<dbReference type="PANTHER" id="PTHR30606:SF9">
    <property type="entry name" value="LIPID A BIOSYNTHESIS LAUROYLTRANSFERASE"/>
    <property type="match status" value="1"/>
</dbReference>
<dbReference type="GO" id="GO:0016746">
    <property type="term" value="F:acyltransferase activity"/>
    <property type="evidence" value="ECO:0007669"/>
    <property type="project" value="UniProtKB-KW"/>
</dbReference>
<dbReference type="GO" id="GO:0008610">
    <property type="term" value="P:lipid biosynthetic process"/>
    <property type="evidence" value="ECO:0007669"/>
    <property type="project" value="UniProtKB-ARBA"/>
</dbReference>
<evidence type="ECO:0008006" key="8">
    <source>
        <dbReference type="Google" id="ProtNLM"/>
    </source>
</evidence>
<dbReference type="GO" id="GO:0005886">
    <property type="term" value="C:plasma membrane"/>
    <property type="evidence" value="ECO:0007669"/>
    <property type="project" value="UniProtKB-SubCell"/>
</dbReference>
<keyword evidence="4" id="KW-0808">Transferase</keyword>
<evidence type="ECO:0000256" key="2">
    <source>
        <dbReference type="ARBA" id="ARBA00022475"/>
    </source>
</evidence>
<accession>A0A3B0YXB9</accession>
<evidence type="ECO:0000256" key="5">
    <source>
        <dbReference type="ARBA" id="ARBA00023136"/>
    </source>
</evidence>
<dbReference type="EMBL" id="UOFN01000102">
    <property type="protein sequence ID" value="VAW78829.1"/>
    <property type="molecule type" value="Genomic_DNA"/>
</dbReference>
<dbReference type="CDD" id="cd07984">
    <property type="entry name" value="LPLAT_LABLAT-like"/>
    <property type="match status" value="1"/>
</dbReference>
<keyword evidence="2" id="KW-1003">Cell membrane</keyword>
<protein>
    <recommendedName>
        <fullName evidence="8">Lipid A biosynthesis lauroyl acyltransferase</fullName>
    </recommendedName>
</protein>
<evidence type="ECO:0000256" key="1">
    <source>
        <dbReference type="ARBA" id="ARBA00004533"/>
    </source>
</evidence>
<organism evidence="7">
    <name type="scientific">hydrothermal vent metagenome</name>
    <dbReference type="NCBI Taxonomy" id="652676"/>
    <lineage>
        <taxon>unclassified sequences</taxon>
        <taxon>metagenomes</taxon>
        <taxon>ecological metagenomes</taxon>
    </lineage>
</organism>
<dbReference type="AlphaFoldDB" id="A0A3B0YXB9"/>